<reference evidence="1 2" key="1">
    <citation type="submission" date="2020-07" db="EMBL/GenBank/DDBJ databases">
        <title>non toxigenic Corynebacterium sp. nov from a clinical source.</title>
        <authorList>
            <person name="Bernier A.-M."/>
            <person name="Bernard K."/>
        </authorList>
    </citation>
    <scope>NUCLEOTIDE SEQUENCE [LARGE SCALE GENOMIC DNA]</scope>
    <source>
        <strain evidence="2">NML 93-0612</strain>
    </source>
</reference>
<sequence>MKVLELLSPSQWQPLLAEHEARAEELTRGHRERRNAGRTHPVWDFLFNYYPIKPAILARWHPGFGRALLIDDIDPPHVNWRDYHVIETVQGPAVTVDGEALWQRRGTAFNYILDLLQRTQTNPAHFDCFGLHEWAMVYRTDTPRHSLPLRLGPEGTAAVVDSHHIRCTHYDAFRFFTAPARPLNFRVLTREDQPECEQRGCLHAGMDLYKWAYKLGPLVPGDVWLETFELARDIRQLDMEASAYDCRSVGLGVVPIETAEGKAEYVTRQRALSQRSVPLRQNLIGVLSDFSSEFGS</sequence>
<dbReference type="Proteomes" id="UP000515570">
    <property type="component" value="Chromosome"/>
</dbReference>
<name>A0A7G5FID4_9CORY</name>
<gene>
    <name evidence="1" type="ORF">HW450_00345</name>
</gene>
<evidence type="ECO:0000313" key="2">
    <source>
        <dbReference type="Proteomes" id="UP000515570"/>
    </source>
</evidence>
<evidence type="ECO:0000313" key="1">
    <source>
        <dbReference type="EMBL" id="QMV86375.1"/>
    </source>
</evidence>
<dbReference type="AlphaFoldDB" id="A0A7G5FID4"/>
<accession>A0A7G5FID4</accession>
<dbReference type="EMBL" id="CP059833">
    <property type="protein sequence ID" value="QMV86375.1"/>
    <property type="molecule type" value="Genomic_DNA"/>
</dbReference>
<proteinExistence type="predicted"/>
<keyword evidence="2" id="KW-1185">Reference proteome</keyword>
<protein>
    <submittedName>
        <fullName evidence="1">3-methyladenine DNA glycosylase</fullName>
    </submittedName>
</protein>
<organism evidence="1 2">
    <name type="scientific">Corynebacterium hindlerae</name>
    <dbReference type="NCBI Taxonomy" id="699041"/>
    <lineage>
        <taxon>Bacteria</taxon>
        <taxon>Bacillati</taxon>
        <taxon>Actinomycetota</taxon>
        <taxon>Actinomycetes</taxon>
        <taxon>Mycobacteriales</taxon>
        <taxon>Corynebacteriaceae</taxon>
        <taxon>Corynebacterium</taxon>
    </lineage>
</organism>